<evidence type="ECO:0000256" key="1">
    <source>
        <dbReference type="SAM" id="MobiDB-lite"/>
    </source>
</evidence>
<protein>
    <submittedName>
        <fullName evidence="2">Uncharacterized protein</fullName>
    </submittedName>
</protein>
<feature type="region of interest" description="Disordered" evidence="1">
    <location>
        <begin position="29"/>
        <end position="93"/>
    </location>
</feature>
<name>A0A7W7XH29_9ACTN</name>
<sequence length="268" mass="29500">MPVRDVTVTAPGGELGCDGTADVVGVVRTDGRPGTLSGRPAGDPQLRQERLARAEVRPGAVPGQDDERADRELGPYTVQGRPDRAAREQRDRVPRARVMPDDQQGADLVGNVVEDIEGSCSSAPYSRGSRRGATGRSGSAAASSHVSRARRLRWALARCSIRRPDEIAYYLVCAPLCSRTPSWRPRHTSPGKGGGTGETAETIELTVAEIQRLLAACRPQPAHLRGHRGRRHAVSWSNWRRRRQAVARRCHYQRRCRTIEGRSLRDRP</sequence>
<evidence type="ECO:0000313" key="2">
    <source>
        <dbReference type="EMBL" id="MBB4987121.1"/>
    </source>
</evidence>
<organism evidence="2 3">
    <name type="scientific">Streptomyces nymphaeiformis</name>
    <dbReference type="NCBI Taxonomy" id="2663842"/>
    <lineage>
        <taxon>Bacteria</taxon>
        <taxon>Bacillati</taxon>
        <taxon>Actinomycetota</taxon>
        <taxon>Actinomycetes</taxon>
        <taxon>Kitasatosporales</taxon>
        <taxon>Streptomycetaceae</taxon>
        <taxon>Streptomyces</taxon>
    </lineage>
</organism>
<dbReference type="AlphaFoldDB" id="A0A7W7XH29"/>
<gene>
    <name evidence="2" type="ORF">GGE06_008093</name>
</gene>
<comment type="caution">
    <text evidence="2">The sequence shown here is derived from an EMBL/GenBank/DDBJ whole genome shotgun (WGS) entry which is preliminary data.</text>
</comment>
<keyword evidence="3" id="KW-1185">Reference proteome</keyword>
<feature type="compositionally biased region" description="Low complexity" evidence="1">
    <location>
        <begin position="131"/>
        <end position="144"/>
    </location>
</feature>
<accession>A0A7W7XH29</accession>
<evidence type="ECO:0000313" key="3">
    <source>
        <dbReference type="Proteomes" id="UP000582643"/>
    </source>
</evidence>
<feature type="compositionally biased region" description="Basic and acidic residues" evidence="1">
    <location>
        <begin position="81"/>
        <end position="93"/>
    </location>
</feature>
<dbReference type="EMBL" id="JACHJY010000017">
    <property type="protein sequence ID" value="MBB4987121.1"/>
    <property type="molecule type" value="Genomic_DNA"/>
</dbReference>
<feature type="region of interest" description="Disordered" evidence="1">
    <location>
        <begin position="119"/>
        <end position="144"/>
    </location>
</feature>
<dbReference type="Proteomes" id="UP000582643">
    <property type="component" value="Unassembled WGS sequence"/>
</dbReference>
<proteinExistence type="predicted"/>
<reference evidence="2 3" key="1">
    <citation type="submission" date="2020-08" db="EMBL/GenBank/DDBJ databases">
        <title>Genomic Encyclopedia of Type Strains, Phase III (KMG-III): the genomes of soil and plant-associated and newly described type strains.</title>
        <authorList>
            <person name="Whitman W."/>
        </authorList>
    </citation>
    <scope>NUCLEOTIDE SEQUENCE [LARGE SCALE GENOMIC DNA]</scope>
    <source>
        <strain evidence="2 3">SFB5A</strain>
    </source>
</reference>
<feature type="compositionally biased region" description="Basic and acidic residues" evidence="1">
    <location>
        <begin position="46"/>
        <end position="56"/>
    </location>
</feature>